<keyword evidence="4 8" id="KW-0812">Transmembrane</keyword>
<accession>A0A072P1J2</accession>
<comment type="similarity">
    <text evidence="2">Belongs to the CcmC/CycZ/HelC family.</text>
</comment>
<feature type="transmembrane region" description="Helical" evidence="8">
    <location>
        <begin position="51"/>
        <end position="78"/>
    </location>
</feature>
<evidence type="ECO:0000256" key="8">
    <source>
        <dbReference type="SAM" id="Phobius"/>
    </source>
</evidence>
<dbReference type="PANTHER" id="PTHR30071">
    <property type="entry name" value="HEME EXPORTER PROTEIN C"/>
    <property type="match status" value="1"/>
</dbReference>
<feature type="transmembrane region" description="Helical" evidence="8">
    <location>
        <begin position="152"/>
        <end position="175"/>
    </location>
</feature>
<feature type="transmembrane region" description="Helical" evidence="8">
    <location>
        <begin position="122"/>
        <end position="140"/>
    </location>
</feature>
<sequence length="247" mass="28245">MNDQELKIELPKQSKLHQILVYALIPLMAIALYLVFMWSPVEKTMGVVQKIFYFHVGSAWTAFLAFGVVFVCSILFLIKRKRIYDIVAGISAEIGVVFTAIVLTSGPIWGRSAWNTWWTWEPRLTTTLILFFIYIAYILIRHMDGAWEKKARLASVFGIIGFIDVPIVFMAIRWWNSKLHPIVFGDGPTQQGGGIEPPMLFTLVFTLGVITLLYVVLLQKGVYIEKTKLAVEKYKKHVQEKLMDKVS</sequence>
<dbReference type="GO" id="GO:0017004">
    <property type="term" value="P:cytochrome complex assembly"/>
    <property type="evidence" value="ECO:0007669"/>
    <property type="project" value="UniProtKB-KW"/>
</dbReference>
<organism evidence="10 11">
    <name type="scientific">Schinkia azotoformans MEV2011</name>
    <dbReference type="NCBI Taxonomy" id="1348973"/>
    <lineage>
        <taxon>Bacteria</taxon>
        <taxon>Bacillati</taxon>
        <taxon>Bacillota</taxon>
        <taxon>Bacilli</taxon>
        <taxon>Bacillales</taxon>
        <taxon>Bacillaceae</taxon>
        <taxon>Calidifontibacillus/Schinkia group</taxon>
        <taxon>Schinkia</taxon>
    </lineage>
</organism>
<evidence type="ECO:0000256" key="7">
    <source>
        <dbReference type="ARBA" id="ARBA00023136"/>
    </source>
</evidence>
<name>A0A072P1J2_SCHAZ</name>
<dbReference type="AlphaFoldDB" id="A0A072P1J2"/>
<feature type="transmembrane region" description="Helical" evidence="8">
    <location>
        <begin position="199"/>
        <end position="218"/>
    </location>
</feature>
<feature type="domain" description="Cytochrome c assembly protein" evidence="9">
    <location>
        <begin position="20"/>
        <end position="180"/>
    </location>
</feature>
<evidence type="ECO:0000256" key="3">
    <source>
        <dbReference type="ARBA" id="ARBA00016463"/>
    </source>
</evidence>
<comment type="subcellular location">
    <subcellularLocation>
        <location evidence="1">Membrane</location>
        <topology evidence="1">Multi-pass membrane protein</topology>
    </subcellularLocation>
</comment>
<dbReference type="InterPro" id="IPR003557">
    <property type="entry name" value="Cyt_c_biogenesis_CcmC"/>
</dbReference>
<keyword evidence="6 8" id="KW-1133">Transmembrane helix</keyword>
<dbReference type="InterPro" id="IPR045062">
    <property type="entry name" value="Cyt_c_biogenesis_CcsA/CcmC"/>
</dbReference>
<dbReference type="OrthoDB" id="9814290at2"/>
<evidence type="ECO:0000256" key="4">
    <source>
        <dbReference type="ARBA" id="ARBA00022692"/>
    </source>
</evidence>
<evidence type="ECO:0000313" key="11">
    <source>
        <dbReference type="Proteomes" id="UP000027936"/>
    </source>
</evidence>
<evidence type="ECO:0000259" key="9">
    <source>
        <dbReference type="Pfam" id="PF01578"/>
    </source>
</evidence>
<dbReference type="Proteomes" id="UP000027936">
    <property type="component" value="Unassembled WGS sequence"/>
</dbReference>
<dbReference type="Pfam" id="PF01578">
    <property type="entry name" value="Cytochrom_C_asm"/>
    <property type="match status" value="1"/>
</dbReference>
<evidence type="ECO:0000256" key="2">
    <source>
        <dbReference type="ARBA" id="ARBA00005840"/>
    </source>
</evidence>
<feature type="transmembrane region" description="Helical" evidence="8">
    <location>
        <begin position="90"/>
        <end position="110"/>
    </location>
</feature>
<comment type="caution">
    <text evidence="10">The sequence shown here is derived from an EMBL/GenBank/DDBJ whole genome shotgun (WGS) entry which is preliminary data.</text>
</comment>
<dbReference type="PANTHER" id="PTHR30071:SF1">
    <property type="entry name" value="CYTOCHROME B_B6 PROTEIN-RELATED"/>
    <property type="match status" value="1"/>
</dbReference>
<dbReference type="EMBL" id="JJRY01000003">
    <property type="protein sequence ID" value="KEF39360.1"/>
    <property type="molecule type" value="Genomic_DNA"/>
</dbReference>
<keyword evidence="7 8" id="KW-0472">Membrane</keyword>
<dbReference type="PATRIC" id="fig|1348973.3.peg.1095"/>
<dbReference type="GO" id="GO:0020037">
    <property type="term" value="F:heme binding"/>
    <property type="evidence" value="ECO:0007669"/>
    <property type="project" value="InterPro"/>
</dbReference>
<feature type="transmembrane region" description="Helical" evidence="8">
    <location>
        <begin position="20"/>
        <end position="39"/>
    </location>
</feature>
<dbReference type="PRINTS" id="PR01386">
    <property type="entry name" value="CCMCBIOGNSIS"/>
</dbReference>
<dbReference type="GO" id="GO:0015232">
    <property type="term" value="F:heme transmembrane transporter activity"/>
    <property type="evidence" value="ECO:0007669"/>
    <property type="project" value="InterPro"/>
</dbReference>
<keyword evidence="5" id="KW-0201">Cytochrome c-type biogenesis</keyword>
<dbReference type="GO" id="GO:0005886">
    <property type="term" value="C:plasma membrane"/>
    <property type="evidence" value="ECO:0007669"/>
    <property type="project" value="TreeGrafter"/>
</dbReference>
<reference evidence="10 11" key="1">
    <citation type="submission" date="2014-04" db="EMBL/GenBank/DDBJ databases">
        <title>Draft genome sequence of Bacillus azotoformans MEV2011, a (co-) denitrifying strain unable to grow in the presence of oxygen.</title>
        <authorList>
            <person name="Nielsen M."/>
            <person name="Schreiber L."/>
            <person name="Finster K."/>
            <person name="Schramm A."/>
        </authorList>
    </citation>
    <scope>NUCLEOTIDE SEQUENCE [LARGE SCALE GENOMIC DNA]</scope>
    <source>
        <strain evidence="10 11">MEV2011</strain>
    </source>
</reference>
<evidence type="ECO:0000256" key="6">
    <source>
        <dbReference type="ARBA" id="ARBA00022989"/>
    </source>
</evidence>
<evidence type="ECO:0000256" key="1">
    <source>
        <dbReference type="ARBA" id="ARBA00004141"/>
    </source>
</evidence>
<evidence type="ECO:0000256" key="5">
    <source>
        <dbReference type="ARBA" id="ARBA00022748"/>
    </source>
</evidence>
<protein>
    <recommendedName>
        <fullName evidence="3">Heme exporter protein C</fullName>
    </recommendedName>
</protein>
<evidence type="ECO:0000313" key="10">
    <source>
        <dbReference type="EMBL" id="KEF39360.1"/>
    </source>
</evidence>
<dbReference type="RefSeq" id="WP_051678075.1">
    <property type="nucleotide sequence ID" value="NZ_JJRY01000003.1"/>
</dbReference>
<gene>
    <name evidence="10" type="ORF">M670_01123</name>
</gene>
<proteinExistence type="inferred from homology"/>
<dbReference type="InterPro" id="IPR002541">
    <property type="entry name" value="Cyt_c_assembly"/>
</dbReference>